<dbReference type="PROSITE" id="PS00041">
    <property type="entry name" value="HTH_ARAC_FAMILY_1"/>
    <property type="match status" value="1"/>
</dbReference>
<dbReference type="Pfam" id="PF12833">
    <property type="entry name" value="HTH_18"/>
    <property type="match status" value="1"/>
</dbReference>
<keyword evidence="1" id="KW-0805">Transcription regulation</keyword>
<evidence type="ECO:0000256" key="1">
    <source>
        <dbReference type="ARBA" id="ARBA00023015"/>
    </source>
</evidence>
<proteinExistence type="predicted"/>
<dbReference type="EMBL" id="JAQIOY010000002">
    <property type="protein sequence ID" value="MDA7424246.1"/>
    <property type="molecule type" value="Genomic_DNA"/>
</dbReference>
<dbReference type="PROSITE" id="PS01124">
    <property type="entry name" value="HTH_ARAC_FAMILY_2"/>
    <property type="match status" value="1"/>
</dbReference>
<dbReference type="RefSeq" id="WP_271431607.1">
    <property type="nucleotide sequence ID" value="NZ_JAQIOY010000002.1"/>
</dbReference>
<keyword evidence="3" id="KW-0804">Transcription</keyword>
<evidence type="ECO:0000256" key="3">
    <source>
        <dbReference type="ARBA" id="ARBA00023163"/>
    </source>
</evidence>
<protein>
    <submittedName>
        <fullName evidence="6">Helix-turn-helix transcriptional regulator</fullName>
    </submittedName>
</protein>
<dbReference type="Proteomes" id="UP001210720">
    <property type="component" value="Unassembled WGS sequence"/>
</dbReference>
<dbReference type="InterPro" id="IPR018062">
    <property type="entry name" value="HTH_AraC-typ_CS"/>
</dbReference>
<dbReference type="SUPFAM" id="SSF46689">
    <property type="entry name" value="Homeodomain-like"/>
    <property type="match status" value="1"/>
</dbReference>
<name>A0ABT4XQN3_9RHOB</name>
<dbReference type="PANTHER" id="PTHR43280:SF32">
    <property type="entry name" value="TRANSCRIPTIONAL REGULATORY PROTEIN"/>
    <property type="match status" value="1"/>
</dbReference>
<keyword evidence="7" id="KW-1185">Reference proteome</keyword>
<evidence type="ECO:0000313" key="6">
    <source>
        <dbReference type="EMBL" id="MDA7424246.1"/>
    </source>
</evidence>
<feature type="domain" description="HTH araC/xylS-type" evidence="5">
    <location>
        <begin position="186"/>
        <end position="284"/>
    </location>
</feature>
<dbReference type="PANTHER" id="PTHR43280">
    <property type="entry name" value="ARAC-FAMILY TRANSCRIPTIONAL REGULATOR"/>
    <property type="match status" value="1"/>
</dbReference>
<dbReference type="Gene3D" id="1.10.10.60">
    <property type="entry name" value="Homeodomain-like"/>
    <property type="match status" value="1"/>
</dbReference>
<evidence type="ECO:0000256" key="4">
    <source>
        <dbReference type="SAM" id="MobiDB-lite"/>
    </source>
</evidence>
<feature type="region of interest" description="Disordered" evidence="4">
    <location>
        <begin position="276"/>
        <end position="295"/>
    </location>
</feature>
<accession>A0ABT4XQN3</accession>
<keyword evidence="2" id="KW-0238">DNA-binding</keyword>
<dbReference type="InterPro" id="IPR018060">
    <property type="entry name" value="HTH_AraC"/>
</dbReference>
<dbReference type="InterPro" id="IPR009057">
    <property type="entry name" value="Homeodomain-like_sf"/>
</dbReference>
<evidence type="ECO:0000313" key="7">
    <source>
        <dbReference type="Proteomes" id="UP001210720"/>
    </source>
</evidence>
<organism evidence="6 7">
    <name type="scientific">Thalassococcus lentus</name>
    <dbReference type="NCBI Taxonomy" id="1210524"/>
    <lineage>
        <taxon>Bacteria</taxon>
        <taxon>Pseudomonadati</taxon>
        <taxon>Pseudomonadota</taxon>
        <taxon>Alphaproteobacteria</taxon>
        <taxon>Rhodobacterales</taxon>
        <taxon>Roseobacteraceae</taxon>
        <taxon>Thalassococcus</taxon>
    </lineage>
</organism>
<gene>
    <name evidence="6" type="ORF">PFY00_05875</name>
</gene>
<sequence length="295" mass="32146">MSNIPSFLRKGAAMPPPPPKRSSQEAQPVVRAGSFALIAQPAPWRFALTHDRSEDLLLMITRGQGRVTVGGVRLGLGLNHAVFVPGGTLFSLDIPSNTQALLATFPRFSPGDGPQESLHLAVRDSLAQAELTGYIDSMRRELSQGRPDHDSAVGAYIRLIGVWLRRQVEAGETVNQKTNAARRLSRRYAQAVARGFRSDRLVNDYASALDVTTTHLTRVCKSSCGKTAADLLTERKLHAARVALELPSPPIKQIAEDLGFHSSAYFTRFIKNQTGQAPSALRRQAKPQRPAPITA</sequence>
<evidence type="ECO:0000256" key="2">
    <source>
        <dbReference type="ARBA" id="ARBA00023125"/>
    </source>
</evidence>
<dbReference type="SMART" id="SM00342">
    <property type="entry name" value="HTH_ARAC"/>
    <property type="match status" value="1"/>
</dbReference>
<feature type="region of interest" description="Disordered" evidence="4">
    <location>
        <begin position="1"/>
        <end position="27"/>
    </location>
</feature>
<comment type="caution">
    <text evidence="6">The sequence shown here is derived from an EMBL/GenBank/DDBJ whole genome shotgun (WGS) entry which is preliminary data.</text>
</comment>
<reference evidence="6 7" key="1">
    <citation type="submission" date="2023-01" db="EMBL/GenBank/DDBJ databases">
        <title>Thalassococcus onchidii sp. nov., isolated from a marine invertebrate from the South China Sea.</title>
        <authorList>
            <person name="Xu S."/>
            <person name="Liu Z."/>
            <person name="Xu Y."/>
        </authorList>
    </citation>
    <scope>NUCLEOTIDE SEQUENCE [LARGE SCALE GENOMIC DNA]</scope>
    <source>
        <strain evidence="6 7">KCTC 32084</strain>
    </source>
</reference>
<evidence type="ECO:0000259" key="5">
    <source>
        <dbReference type="PROSITE" id="PS01124"/>
    </source>
</evidence>